<keyword evidence="1" id="KW-0779">Telomere</keyword>
<dbReference type="AlphaFoldDB" id="A0A0L0TAZ9"/>
<reference evidence="3 4" key="1">
    <citation type="submission" date="2009-11" db="EMBL/GenBank/DDBJ databases">
        <title>Annotation of Allomyces macrogynus ATCC 38327.</title>
        <authorList>
            <consortium name="The Broad Institute Genome Sequencing Platform"/>
            <person name="Russ C."/>
            <person name="Cuomo C."/>
            <person name="Burger G."/>
            <person name="Gray M.W."/>
            <person name="Holland P.W.H."/>
            <person name="King N."/>
            <person name="Lang F.B.F."/>
            <person name="Roger A.J."/>
            <person name="Ruiz-Trillo I."/>
            <person name="Young S.K."/>
            <person name="Zeng Q."/>
            <person name="Gargeya S."/>
            <person name="Fitzgerald M."/>
            <person name="Haas B."/>
            <person name="Abouelleil A."/>
            <person name="Alvarado L."/>
            <person name="Arachchi H.M."/>
            <person name="Berlin A."/>
            <person name="Chapman S.B."/>
            <person name="Gearin G."/>
            <person name="Goldberg J."/>
            <person name="Griggs A."/>
            <person name="Gujja S."/>
            <person name="Hansen M."/>
            <person name="Heiman D."/>
            <person name="Howarth C."/>
            <person name="Larimer J."/>
            <person name="Lui A."/>
            <person name="MacDonald P.J.P."/>
            <person name="McCowen C."/>
            <person name="Montmayeur A."/>
            <person name="Murphy C."/>
            <person name="Neiman D."/>
            <person name="Pearson M."/>
            <person name="Priest M."/>
            <person name="Roberts A."/>
            <person name="Saif S."/>
            <person name="Shea T."/>
            <person name="Sisk P."/>
            <person name="Stolte C."/>
            <person name="Sykes S."/>
            <person name="Wortman J."/>
            <person name="Nusbaum C."/>
            <person name="Birren B."/>
        </authorList>
    </citation>
    <scope>NUCLEOTIDE SEQUENCE [LARGE SCALE GENOMIC DNA]</scope>
    <source>
        <strain evidence="3 4">ATCC 38327</strain>
    </source>
</reference>
<name>A0A0L0TAZ9_ALLM3</name>
<dbReference type="GO" id="GO:0007004">
    <property type="term" value="P:telomere maintenance via telomerase"/>
    <property type="evidence" value="ECO:0007669"/>
    <property type="project" value="TreeGrafter"/>
</dbReference>
<evidence type="ECO:0000313" key="3">
    <source>
        <dbReference type="EMBL" id="KNE71895.1"/>
    </source>
</evidence>
<dbReference type="EC" id="2.7.7.49" evidence="1"/>
<reference evidence="4" key="2">
    <citation type="submission" date="2009-11" db="EMBL/GenBank/DDBJ databases">
        <title>The Genome Sequence of Allomyces macrogynus strain ATCC 38327.</title>
        <authorList>
            <consortium name="The Broad Institute Genome Sequencing Platform"/>
            <person name="Russ C."/>
            <person name="Cuomo C."/>
            <person name="Shea T."/>
            <person name="Young S.K."/>
            <person name="Zeng Q."/>
            <person name="Koehrsen M."/>
            <person name="Haas B."/>
            <person name="Borodovsky M."/>
            <person name="Guigo R."/>
            <person name="Alvarado L."/>
            <person name="Berlin A."/>
            <person name="Borenstein D."/>
            <person name="Chen Z."/>
            <person name="Engels R."/>
            <person name="Freedman E."/>
            <person name="Gellesch M."/>
            <person name="Goldberg J."/>
            <person name="Griggs A."/>
            <person name="Gujja S."/>
            <person name="Heiman D."/>
            <person name="Hepburn T."/>
            <person name="Howarth C."/>
            <person name="Jen D."/>
            <person name="Larson L."/>
            <person name="Lewis B."/>
            <person name="Mehta T."/>
            <person name="Park D."/>
            <person name="Pearson M."/>
            <person name="Roberts A."/>
            <person name="Saif S."/>
            <person name="Shenoy N."/>
            <person name="Sisk P."/>
            <person name="Stolte C."/>
            <person name="Sykes S."/>
            <person name="Walk T."/>
            <person name="White J."/>
            <person name="Yandava C."/>
            <person name="Burger G."/>
            <person name="Gray M.W."/>
            <person name="Holland P.W.H."/>
            <person name="King N."/>
            <person name="Lang F.B.F."/>
            <person name="Roger A.J."/>
            <person name="Ruiz-Trillo I."/>
            <person name="Lander E."/>
            <person name="Nusbaum C."/>
        </authorList>
    </citation>
    <scope>NUCLEOTIDE SEQUENCE [LARGE SCALE GENOMIC DNA]</scope>
    <source>
        <strain evidence="4">ATCC 38327</strain>
    </source>
</reference>
<dbReference type="InterPro" id="IPR003545">
    <property type="entry name" value="Telomerase_RT"/>
</dbReference>
<organism evidence="3 4">
    <name type="scientific">Allomyces macrogynus (strain ATCC 38327)</name>
    <name type="common">Allomyces javanicus var. macrogynus</name>
    <dbReference type="NCBI Taxonomy" id="578462"/>
    <lineage>
        <taxon>Eukaryota</taxon>
        <taxon>Fungi</taxon>
        <taxon>Fungi incertae sedis</taxon>
        <taxon>Blastocladiomycota</taxon>
        <taxon>Blastocladiomycetes</taxon>
        <taxon>Blastocladiales</taxon>
        <taxon>Blastocladiaceae</taxon>
        <taxon>Allomyces</taxon>
    </lineage>
</organism>
<dbReference type="VEuPathDB" id="FungiDB:AMAG_20475"/>
<dbReference type="GO" id="GO:0003720">
    <property type="term" value="F:telomerase activity"/>
    <property type="evidence" value="ECO:0007669"/>
    <property type="project" value="InterPro"/>
</dbReference>
<evidence type="ECO:0000313" key="4">
    <source>
        <dbReference type="Proteomes" id="UP000054350"/>
    </source>
</evidence>
<dbReference type="Proteomes" id="UP000054350">
    <property type="component" value="Unassembled WGS sequence"/>
</dbReference>
<comment type="similarity">
    <text evidence="1">Belongs to the reverse transcriptase family. Telomerase subfamily.</text>
</comment>
<dbReference type="EMBL" id="GG745375">
    <property type="protein sequence ID" value="KNE71895.1"/>
    <property type="molecule type" value="Genomic_DNA"/>
</dbReference>
<evidence type="ECO:0000256" key="1">
    <source>
        <dbReference type="RuleBase" id="RU365061"/>
    </source>
</evidence>
<dbReference type="InterPro" id="IPR000477">
    <property type="entry name" value="RT_dom"/>
</dbReference>
<proteinExistence type="inferred from homology"/>
<dbReference type="PANTHER" id="PTHR12066:SF0">
    <property type="entry name" value="TELOMERASE REVERSE TRANSCRIPTASE"/>
    <property type="match status" value="1"/>
</dbReference>
<dbReference type="PANTHER" id="PTHR12066">
    <property type="entry name" value="TELOMERASE REVERSE TRANSCRIPTASE"/>
    <property type="match status" value="1"/>
</dbReference>
<keyword evidence="1" id="KW-0479">Metal-binding</keyword>
<comment type="subcellular location">
    <subcellularLocation>
        <location evidence="1">Nucleus</location>
    </subcellularLocation>
    <subcellularLocation>
        <location evidence="1">Chromosome</location>
        <location evidence="1">Telomere</location>
    </subcellularLocation>
</comment>
<keyword evidence="1" id="KW-0808">Transferase</keyword>
<keyword evidence="1" id="KW-0158">Chromosome</keyword>
<dbReference type="OrthoDB" id="289721at2759"/>
<keyword evidence="4" id="KW-1185">Reference proteome</keyword>
<comment type="function">
    <text evidence="1">Telomerase is a ribonucleoprotein enzyme essential for the replication of chromosome termini in most eukaryotes. It elongates telomeres. It is a reverse transcriptase that adds simple sequence repeats to chromosome ends by copying a template sequence within the RNA component of the enzyme.</text>
</comment>
<keyword evidence="1" id="KW-0695">RNA-directed DNA polymerase</keyword>
<gene>
    <name evidence="3" type="ORF">AMAG_20475</name>
</gene>
<dbReference type="GO" id="GO:0046872">
    <property type="term" value="F:metal ion binding"/>
    <property type="evidence" value="ECO:0007669"/>
    <property type="project" value="UniProtKB-KW"/>
</dbReference>
<evidence type="ECO:0000259" key="2">
    <source>
        <dbReference type="PROSITE" id="PS50878"/>
    </source>
</evidence>
<feature type="domain" description="Reverse transcriptase" evidence="2">
    <location>
        <begin position="1"/>
        <end position="228"/>
    </location>
</feature>
<comment type="catalytic activity">
    <reaction evidence="1">
        <text>DNA(n) + a 2'-deoxyribonucleoside 5'-triphosphate = DNA(n+1) + diphosphate</text>
        <dbReference type="Rhea" id="RHEA:22508"/>
        <dbReference type="Rhea" id="RHEA-COMP:17339"/>
        <dbReference type="Rhea" id="RHEA-COMP:17340"/>
        <dbReference type="ChEBI" id="CHEBI:33019"/>
        <dbReference type="ChEBI" id="CHEBI:61560"/>
        <dbReference type="ChEBI" id="CHEBI:173112"/>
        <dbReference type="EC" id="2.7.7.49"/>
    </reaction>
</comment>
<dbReference type="GO" id="GO:0000333">
    <property type="term" value="C:telomerase catalytic core complex"/>
    <property type="evidence" value="ECO:0007669"/>
    <property type="project" value="TreeGrafter"/>
</dbReference>
<keyword evidence="1" id="KW-0548">Nucleotidyltransferase</keyword>
<dbReference type="GO" id="GO:0070034">
    <property type="term" value="F:telomerase RNA binding"/>
    <property type="evidence" value="ECO:0007669"/>
    <property type="project" value="TreeGrafter"/>
</dbReference>
<keyword evidence="1" id="KW-0460">Magnesium</keyword>
<accession>A0A0L0TAZ9</accession>
<dbReference type="GO" id="GO:0042162">
    <property type="term" value="F:telomeric DNA binding"/>
    <property type="evidence" value="ECO:0007669"/>
    <property type="project" value="TreeGrafter"/>
</dbReference>
<protein>
    <recommendedName>
        <fullName evidence="1">Telomerase reverse transcriptase</fullName>
        <ecNumber evidence="1">2.7.7.49</ecNumber>
    </recommendedName>
    <alternativeName>
        <fullName evidence="1">Telomerase catalytic subunit</fullName>
    </alternativeName>
</protein>
<sequence length="228" mass="25147">MKRHLAHWFVEIVPPNACVTYHRCSLVPKTNGTRLILNQSKAIVIGRRGRRPWVSGPRNWERRQIPKVVGHCISAANKAPLGAGLHKLADAHLHARVVELMKRVKEQPESNLSAFNVDIESAFDSIVPAKLVGHVPKLHRQLRNEDLAPPLRDASAIYVDNVQYPSVARDKVVQTVTSIAADSVIRGLSGKYYQQLSGIPQDGVLSPLLCQDIGRSIWDVAQGGEASD</sequence>
<dbReference type="GO" id="GO:0000781">
    <property type="term" value="C:chromosome, telomeric region"/>
    <property type="evidence" value="ECO:0007669"/>
    <property type="project" value="UniProtKB-SubCell"/>
</dbReference>
<dbReference type="PROSITE" id="PS50878">
    <property type="entry name" value="RT_POL"/>
    <property type="match status" value="1"/>
</dbReference>
<keyword evidence="1" id="KW-0539">Nucleus</keyword>